<evidence type="ECO:0000313" key="1">
    <source>
        <dbReference type="EMBL" id="CAH2238586.1"/>
    </source>
</evidence>
<sequence>MLGYAVLSCMYGVHATDLFEVMCAIKISLATSLKENIVSVESTNLHWASVVDYGLHPSHCVWRPVPELIVELVLKNEPK</sequence>
<accession>A0A8S4RNC9</accession>
<dbReference type="Proteomes" id="UP000838756">
    <property type="component" value="Unassembled WGS sequence"/>
</dbReference>
<reference evidence="1" key="1">
    <citation type="submission" date="2022-03" db="EMBL/GenBank/DDBJ databases">
        <authorList>
            <person name="Lindestad O."/>
        </authorList>
    </citation>
    <scope>NUCLEOTIDE SEQUENCE</scope>
</reference>
<keyword evidence="2" id="KW-1185">Reference proteome</keyword>
<evidence type="ECO:0000313" key="2">
    <source>
        <dbReference type="Proteomes" id="UP000838756"/>
    </source>
</evidence>
<gene>
    <name evidence="1" type="primary">jg17172</name>
    <name evidence="1" type="ORF">PAEG_LOCUS15650</name>
</gene>
<comment type="caution">
    <text evidence="1">The sequence shown here is derived from an EMBL/GenBank/DDBJ whole genome shotgun (WGS) entry which is preliminary data.</text>
</comment>
<organism evidence="1 2">
    <name type="scientific">Pararge aegeria aegeria</name>
    <dbReference type="NCBI Taxonomy" id="348720"/>
    <lineage>
        <taxon>Eukaryota</taxon>
        <taxon>Metazoa</taxon>
        <taxon>Ecdysozoa</taxon>
        <taxon>Arthropoda</taxon>
        <taxon>Hexapoda</taxon>
        <taxon>Insecta</taxon>
        <taxon>Pterygota</taxon>
        <taxon>Neoptera</taxon>
        <taxon>Endopterygota</taxon>
        <taxon>Lepidoptera</taxon>
        <taxon>Glossata</taxon>
        <taxon>Ditrysia</taxon>
        <taxon>Papilionoidea</taxon>
        <taxon>Nymphalidae</taxon>
        <taxon>Satyrinae</taxon>
        <taxon>Satyrini</taxon>
        <taxon>Parargina</taxon>
        <taxon>Pararge</taxon>
    </lineage>
</organism>
<name>A0A8S4RNC9_9NEOP</name>
<dbReference type="EMBL" id="CAKXAJ010025364">
    <property type="protein sequence ID" value="CAH2238586.1"/>
    <property type="molecule type" value="Genomic_DNA"/>
</dbReference>
<dbReference type="AlphaFoldDB" id="A0A8S4RNC9"/>
<proteinExistence type="predicted"/>
<protein>
    <submittedName>
        <fullName evidence="1">Jg17172 protein</fullName>
    </submittedName>
</protein>